<feature type="signal peptide" evidence="9">
    <location>
        <begin position="1"/>
        <end position="21"/>
    </location>
</feature>
<keyword evidence="13" id="KW-1185">Reference proteome</keyword>
<evidence type="ECO:0000256" key="1">
    <source>
        <dbReference type="ARBA" id="ARBA00008721"/>
    </source>
</evidence>
<evidence type="ECO:0000313" key="12">
    <source>
        <dbReference type="EMBL" id="RAK23838.1"/>
    </source>
</evidence>
<evidence type="ECO:0000256" key="2">
    <source>
        <dbReference type="ARBA" id="ARBA00022670"/>
    </source>
</evidence>
<dbReference type="SUPFAM" id="SSF55486">
    <property type="entry name" value="Metalloproteases ('zincins'), catalytic domain"/>
    <property type="match status" value="1"/>
</dbReference>
<dbReference type="Gene3D" id="2.60.40.2030">
    <property type="match status" value="1"/>
</dbReference>
<evidence type="ECO:0000256" key="9">
    <source>
        <dbReference type="SAM" id="SignalP"/>
    </source>
</evidence>
<protein>
    <submittedName>
        <fullName evidence="12">Pregnancy-associated plasma protein-A</fullName>
    </submittedName>
</protein>
<feature type="chain" id="PRO_5016249594" evidence="9">
    <location>
        <begin position="22"/>
        <end position="1407"/>
    </location>
</feature>
<name>A0A327YRZ3_9FLAO</name>
<dbReference type="Pfam" id="PF05572">
    <property type="entry name" value="Peptidase_M43"/>
    <property type="match status" value="1"/>
</dbReference>
<dbReference type="InterPro" id="IPR038081">
    <property type="entry name" value="CalX-like_sf"/>
</dbReference>
<dbReference type="EMBL" id="QLMI01000003">
    <property type="protein sequence ID" value="RAK23838.1"/>
    <property type="molecule type" value="Genomic_DNA"/>
</dbReference>
<dbReference type="CDD" id="cd04275">
    <property type="entry name" value="ZnMc_pappalysin_like"/>
    <property type="match status" value="1"/>
</dbReference>
<reference evidence="12 13" key="1">
    <citation type="submission" date="2018-06" db="EMBL/GenBank/DDBJ databases">
        <title>Genomic Encyclopedia of Type Strains, Phase III (KMG-III): the genomes of soil and plant-associated and newly described type strains.</title>
        <authorList>
            <person name="Whitman W."/>
        </authorList>
    </citation>
    <scope>NUCLEOTIDE SEQUENCE [LARGE SCALE GENOMIC DNA]</scope>
    <source>
        <strain evidence="12 13">CGMCC 1.12398</strain>
    </source>
</reference>
<keyword evidence="3" id="KW-0479">Metal-binding</keyword>
<comment type="similarity">
    <text evidence="1">Belongs to the peptidase M43B family.</text>
</comment>
<evidence type="ECO:0000256" key="8">
    <source>
        <dbReference type="ARBA" id="ARBA00023157"/>
    </source>
</evidence>
<dbReference type="Pfam" id="PF07675">
    <property type="entry name" value="Cleaved_Adhesin"/>
    <property type="match status" value="1"/>
</dbReference>
<evidence type="ECO:0000256" key="4">
    <source>
        <dbReference type="ARBA" id="ARBA00022729"/>
    </source>
</evidence>
<dbReference type="NCBIfam" id="NF033708">
    <property type="entry name" value="T9SS_Cterm_ChiA"/>
    <property type="match status" value="1"/>
</dbReference>
<dbReference type="GO" id="GO:0046872">
    <property type="term" value="F:metal ion binding"/>
    <property type="evidence" value="ECO:0007669"/>
    <property type="project" value="UniProtKB-KW"/>
</dbReference>
<keyword evidence="5" id="KW-0378">Hydrolase</keyword>
<evidence type="ECO:0000313" key="13">
    <source>
        <dbReference type="Proteomes" id="UP000249620"/>
    </source>
</evidence>
<feature type="domain" description="Cleaved adhesin" evidence="11">
    <location>
        <begin position="533"/>
        <end position="696"/>
    </location>
</feature>
<dbReference type="OrthoDB" id="6278496at2"/>
<evidence type="ECO:0000259" key="10">
    <source>
        <dbReference type="Pfam" id="PF05572"/>
    </source>
</evidence>
<dbReference type="PANTHER" id="PTHR47466:SF1">
    <property type="entry name" value="METALLOPROTEASE MEP1 (AFU_ORTHOLOGUE AFUA_1G07730)-RELATED"/>
    <property type="match status" value="1"/>
</dbReference>
<dbReference type="InterPro" id="IPR024079">
    <property type="entry name" value="MetalloPept_cat_dom_sf"/>
</dbReference>
<proteinExistence type="inferred from homology"/>
<accession>A0A327YRZ3</accession>
<dbReference type="SUPFAM" id="SSF141072">
    <property type="entry name" value="CalX-like"/>
    <property type="match status" value="1"/>
</dbReference>
<evidence type="ECO:0000256" key="7">
    <source>
        <dbReference type="ARBA" id="ARBA00023049"/>
    </source>
</evidence>
<evidence type="ECO:0000259" key="11">
    <source>
        <dbReference type="Pfam" id="PF07675"/>
    </source>
</evidence>
<dbReference type="RefSeq" id="WP_111566656.1">
    <property type="nucleotide sequence ID" value="NZ_QLMI01000003.1"/>
</dbReference>
<evidence type="ECO:0000256" key="3">
    <source>
        <dbReference type="ARBA" id="ARBA00022723"/>
    </source>
</evidence>
<dbReference type="Gene3D" id="3.40.390.10">
    <property type="entry name" value="Collagenase (Catalytic Domain)"/>
    <property type="match status" value="1"/>
</dbReference>
<evidence type="ECO:0000256" key="6">
    <source>
        <dbReference type="ARBA" id="ARBA00022833"/>
    </source>
</evidence>
<sequence>MKKTYLFVVVFMLACFQSINAQSKRVIEKKNSNSLINNESSRENSQDFNFSESVNRARQFSPNGIVRCATSEYTKQKQKAGLAPSDEDFERWLAPRVQEIKRLRRQGRLPSVITIPVVVHVIHNGDAIGANENIADGQVLSQITVFNQDFRRMVGTPGYNTNPVGADTTIEFCLAQVDPNGNPTNGIDRRNLGIASFDNAAVETAKANTIWDPTKYLNMWTFSFGGDLAGILGYAQFPSGSGLAGMPVADCIAGEASTDGVVCSYDTWGSRTIFPTGNYGGTQYDKGRTMTHEVGHMFGLRHIWGDGGCGVDDFCADTPLSDAANYGCPTTNSCVDSPVDYNDMVQNYMDYSDDACMNIFTEDQKDRILAVLMNSPRRDDLLTSTVCNPVSVPYIQFKRQVCEQRVAKSIIEGNGCNYTEFTVPLNIDKAPSANAVVSFFIDASSQADATDIQIMTPTVTFNSGSTADQNLVFRIFNDGVQEIDEELVISFTVNANGGNAVMNTEGNFFSLTIVNDDAAPTLVETLTLINEDFEDPSDWLIFDADGDGRDWGLINADGLGTPPNTISGTCAYSEKRLNYLGTGTGNANPNNYFISPQVTIPANATSVSFSYIVAGYDNTAQTRNAGNYSVYFTTSIANEAAILAGTVIQANAVVNENTSQLRTYNLLALAGQTGYIVFRHNNTGTTNVGLLLLDTVLLQAVATKNVQTEVNNPTRYQATFPSSGTIYTSDVTSGRVMANVTSAASFNYGCTTVEVDRSQVSAGAPTVNFIDTTAPNRVLSKTFYVNPANDNASGNFTVKLYFTEAEVAAWEAATGKSRTSLRIIKVVDNSISSVNSTNYENFTITEVPATIGAFGTNVTFEATFNSNLRGGYAVGPATGLICGDFTTTWNGTAWSSGVPTKLHAVTITGNYSSSSNLEACSVTISSGANVVFNPNHTLIVEGDVVVNAGGSLTIENNAALRQLNDTAVNTGSITVKRSSSAMRRLDYTAWSSPVANQQLLAFSPNTISTRFYEYLFTGTTTPTAYQSVNPNNNFISGKGYMIRVADDWSATVASAYNGQFFGTPVNGVVSQNVGVGYNLLGNPYPSPINANKFFADNSSIGTLYFWTNTTPASGGVYPQNNFASYTTLGGAAAFGSAVVPNGTIQTGQGFYVLSSVANNVSFANNLRENASVSTQFYRTSEATTSMAEKHRIWLNLNDSNVSYNQMLVGYTEGATSGFDIAIDGRILDDSKPNLYSVLNTDKLVIQGKGLPFTDEDIIPLGLKVLVPGNYSISLENVDGLFVNQDVFVKDKYLSVIHDIKQGAYSFTSQEGTFEDRFELVYKNTTLGGEDFVSENALTVYTSNNGIVVNSSEMISEVVVFDVLGRKLHQQTVNQEEVVVSKIVKSNQALLVKTTLSNGQVITKKVIY</sequence>
<keyword evidence="4 9" id="KW-0732">Signal</keyword>
<dbReference type="GO" id="GO:0008237">
    <property type="term" value="F:metallopeptidase activity"/>
    <property type="evidence" value="ECO:0007669"/>
    <property type="project" value="UniProtKB-KW"/>
</dbReference>
<gene>
    <name evidence="12" type="ORF">B0I03_103304</name>
</gene>
<comment type="caution">
    <text evidence="12">The sequence shown here is derived from an EMBL/GenBank/DDBJ whole genome shotgun (WGS) entry which is preliminary data.</text>
</comment>
<keyword evidence="6" id="KW-0862">Zinc</keyword>
<dbReference type="PROSITE" id="PS51257">
    <property type="entry name" value="PROKAR_LIPOPROTEIN"/>
    <property type="match status" value="1"/>
</dbReference>
<dbReference type="PANTHER" id="PTHR47466">
    <property type="match status" value="1"/>
</dbReference>
<organism evidence="12 13">
    <name type="scientific">Flavobacterium aquaticum</name>
    <dbReference type="NCBI Taxonomy" id="1236486"/>
    <lineage>
        <taxon>Bacteria</taxon>
        <taxon>Pseudomonadati</taxon>
        <taxon>Bacteroidota</taxon>
        <taxon>Flavobacteriia</taxon>
        <taxon>Flavobacteriales</taxon>
        <taxon>Flavobacteriaceae</taxon>
        <taxon>Flavobacterium</taxon>
    </lineage>
</organism>
<dbReference type="InterPro" id="IPR008754">
    <property type="entry name" value="Peptidase_M43"/>
</dbReference>
<keyword evidence="7" id="KW-0482">Metalloprotease</keyword>
<dbReference type="Gene3D" id="2.60.120.200">
    <property type="match status" value="1"/>
</dbReference>
<dbReference type="InterPro" id="IPR011628">
    <property type="entry name" value="Cleaved_adhesin"/>
</dbReference>
<feature type="domain" description="Peptidase M43 pregnancy-associated plasma-A" evidence="10">
    <location>
        <begin position="282"/>
        <end position="372"/>
    </location>
</feature>
<dbReference type="GO" id="GO:0006508">
    <property type="term" value="P:proteolysis"/>
    <property type="evidence" value="ECO:0007669"/>
    <property type="project" value="UniProtKB-KW"/>
</dbReference>
<keyword evidence="8" id="KW-1015">Disulfide bond</keyword>
<dbReference type="Proteomes" id="UP000249620">
    <property type="component" value="Unassembled WGS sequence"/>
</dbReference>
<evidence type="ECO:0000256" key="5">
    <source>
        <dbReference type="ARBA" id="ARBA00022801"/>
    </source>
</evidence>
<keyword evidence="2" id="KW-0645">Protease</keyword>